<protein>
    <submittedName>
        <fullName evidence="1">Uncharacterized protein</fullName>
    </submittedName>
</protein>
<evidence type="ECO:0000313" key="2">
    <source>
        <dbReference type="Proteomes" id="UP000019763"/>
    </source>
</evidence>
<dbReference type="VEuPathDB" id="CryptoDB:GNI_019640"/>
<name>A0A023BC23_GRENI</name>
<accession>A0A023BC23</accession>
<comment type="caution">
    <text evidence="1">The sequence shown here is derived from an EMBL/GenBank/DDBJ whole genome shotgun (WGS) entry which is preliminary data.</text>
</comment>
<proteinExistence type="predicted"/>
<sequence length="47" mass="5337">MTLGTDWYRIGTRTRNGYCLNRNKLVMPSNGTISKIIKNLESGIHNV</sequence>
<dbReference type="AlphaFoldDB" id="A0A023BC23"/>
<organism evidence="1 2">
    <name type="scientific">Gregarina niphandrodes</name>
    <name type="common">Septate eugregarine</name>
    <dbReference type="NCBI Taxonomy" id="110365"/>
    <lineage>
        <taxon>Eukaryota</taxon>
        <taxon>Sar</taxon>
        <taxon>Alveolata</taxon>
        <taxon>Apicomplexa</taxon>
        <taxon>Conoidasida</taxon>
        <taxon>Gregarinasina</taxon>
        <taxon>Eugregarinorida</taxon>
        <taxon>Gregarinidae</taxon>
        <taxon>Gregarina</taxon>
    </lineage>
</organism>
<dbReference type="GeneID" id="22910974"/>
<evidence type="ECO:0000313" key="1">
    <source>
        <dbReference type="EMBL" id="EZG81188.1"/>
    </source>
</evidence>
<dbReference type="EMBL" id="AFNH02000143">
    <property type="protein sequence ID" value="EZG81188.1"/>
    <property type="molecule type" value="Genomic_DNA"/>
</dbReference>
<keyword evidence="2" id="KW-1185">Reference proteome</keyword>
<reference evidence="1" key="1">
    <citation type="submission" date="2013-12" db="EMBL/GenBank/DDBJ databases">
        <authorList>
            <person name="Omoto C.K."/>
            <person name="Sibley D."/>
            <person name="Venepally P."/>
            <person name="Hadjithomas M."/>
            <person name="Karamycheva S."/>
            <person name="Brunk B."/>
            <person name="Roos D."/>
            <person name="Caler E."/>
            <person name="Lorenzi H."/>
        </authorList>
    </citation>
    <scope>NUCLEOTIDE SEQUENCE</scope>
</reference>
<dbReference type="RefSeq" id="XP_011134246.1">
    <property type="nucleotide sequence ID" value="XM_011135944.1"/>
</dbReference>
<dbReference type="Proteomes" id="UP000019763">
    <property type="component" value="Unassembled WGS sequence"/>
</dbReference>
<gene>
    <name evidence="1" type="ORF">GNI_019640</name>
</gene>